<dbReference type="InterPro" id="IPR000847">
    <property type="entry name" value="LysR_HTH_N"/>
</dbReference>
<dbReference type="PANTHER" id="PTHR30537:SF31">
    <property type="entry name" value="TRANSCRIPTIONAL REGULATOR, LYSR FAMILY"/>
    <property type="match status" value="1"/>
</dbReference>
<evidence type="ECO:0000259" key="5">
    <source>
        <dbReference type="PROSITE" id="PS50931"/>
    </source>
</evidence>
<proteinExistence type="inferred from homology"/>
<evidence type="ECO:0000256" key="2">
    <source>
        <dbReference type="ARBA" id="ARBA00023015"/>
    </source>
</evidence>
<dbReference type="InterPro" id="IPR058163">
    <property type="entry name" value="LysR-type_TF_proteobact-type"/>
</dbReference>
<sequence length="300" mass="34246">MIDLNSLQLFYVVVSAGGYSAAHRKTGQSRATLSRHIITLEEHLAVRLIERSTRSFRLTEQGQILYTHCQELFAQLDTALMQVETLQHEPQGLVRIAIPPSLLSFHQLGQEILRYMDSYPLVKVQIEVSNRAVDVHHENVDFVIRARTSLDYPLDYVPVLLARMNLVMVVHPKWQNMLSASIDETISQVPCIAWQANGEFAYWSLRHQDTGEVAQHKIRPRLIVDDLSMLREAALNGLGMVMIPHIYVQDDLSLGRLVQVQSIEQPIMSMVHAVHLGNRGMRPAVRHLLDWLKEITISLR</sequence>
<dbReference type="AlphaFoldDB" id="A0A498D4Z0"/>
<feature type="domain" description="HTH lysR-type" evidence="5">
    <location>
        <begin position="2"/>
        <end position="59"/>
    </location>
</feature>
<dbReference type="RefSeq" id="WP_121593953.1">
    <property type="nucleotide sequence ID" value="NZ_RCHD01000002.1"/>
</dbReference>
<dbReference type="SUPFAM" id="SSF53850">
    <property type="entry name" value="Periplasmic binding protein-like II"/>
    <property type="match status" value="1"/>
</dbReference>
<dbReference type="Proteomes" id="UP000267166">
    <property type="component" value="Unassembled WGS sequence"/>
</dbReference>
<dbReference type="Pfam" id="PF03466">
    <property type="entry name" value="LysR_substrate"/>
    <property type="match status" value="1"/>
</dbReference>
<keyword evidence="2" id="KW-0805">Transcription regulation</keyword>
<name>A0A498D4Z0_9GAMM</name>
<evidence type="ECO:0000256" key="3">
    <source>
        <dbReference type="ARBA" id="ARBA00023125"/>
    </source>
</evidence>
<evidence type="ECO:0000313" key="7">
    <source>
        <dbReference type="Proteomes" id="UP000267166"/>
    </source>
</evidence>
<accession>A0A498D4Z0</accession>
<dbReference type="GO" id="GO:0003700">
    <property type="term" value="F:DNA-binding transcription factor activity"/>
    <property type="evidence" value="ECO:0007669"/>
    <property type="project" value="InterPro"/>
</dbReference>
<reference evidence="6 7" key="1">
    <citation type="submission" date="2018-09" db="EMBL/GenBank/DDBJ databases">
        <title>The draft genome of Acinetobacter sp. strains.</title>
        <authorList>
            <person name="Qin J."/>
            <person name="Feng Y."/>
            <person name="Zong Z."/>
        </authorList>
    </citation>
    <scope>NUCLEOTIDE SEQUENCE [LARGE SCALE GENOMIC DNA]</scope>
    <source>
        <strain evidence="6 7">WCHAc060003</strain>
    </source>
</reference>
<comment type="similarity">
    <text evidence="1">Belongs to the LysR transcriptional regulatory family.</text>
</comment>
<dbReference type="Gene3D" id="1.10.10.10">
    <property type="entry name" value="Winged helix-like DNA-binding domain superfamily/Winged helix DNA-binding domain"/>
    <property type="match status" value="1"/>
</dbReference>
<evidence type="ECO:0000256" key="1">
    <source>
        <dbReference type="ARBA" id="ARBA00009437"/>
    </source>
</evidence>
<organism evidence="6 7">
    <name type="scientific">Acinetobacter cumulans</name>
    <dbReference type="NCBI Taxonomy" id="2136182"/>
    <lineage>
        <taxon>Bacteria</taxon>
        <taxon>Pseudomonadati</taxon>
        <taxon>Pseudomonadota</taxon>
        <taxon>Gammaproteobacteria</taxon>
        <taxon>Moraxellales</taxon>
        <taxon>Moraxellaceae</taxon>
        <taxon>Acinetobacter</taxon>
    </lineage>
</organism>
<dbReference type="GO" id="GO:0043565">
    <property type="term" value="F:sequence-specific DNA binding"/>
    <property type="evidence" value="ECO:0007669"/>
    <property type="project" value="TreeGrafter"/>
</dbReference>
<gene>
    <name evidence="6" type="ORF">D9K80_01465</name>
</gene>
<dbReference type="Gene3D" id="3.40.190.290">
    <property type="match status" value="1"/>
</dbReference>
<evidence type="ECO:0000313" key="6">
    <source>
        <dbReference type="EMBL" id="RLL38832.1"/>
    </source>
</evidence>
<dbReference type="GO" id="GO:0006351">
    <property type="term" value="P:DNA-templated transcription"/>
    <property type="evidence" value="ECO:0007669"/>
    <property type="project" value="TreeGrafter"/>
</dbReference>
<dbReference type="PROSITE" id="PS50931">
    <property type="entry name" value="HTH_LYSR"/>
    <property type="match status" value="1"/>
</dbReference>
<evidence type="ECO:0000256" key="4">
    <source>
        <dbReference type="ARBA" id="ARBA00023163"/>
    </source>
</evidence>
<keyword evidence="4" id="KW-0804">Transcription</keyword>
<dbReference type="InterPro" id="IPR036388">
    <property type="entry name" value="WH-like_DNA-bd_sf"/>
</dbReference>
<protein>
    <submittedName>
        <fullName evidence="6">LysR family transcriptional regulator</fullName>
    </submittedName>
</protein>
<dbReference type="PANTHER" id="PTHR30537">
    <property type="entry name" value="HTH-TYPE TRANSCRIPTIONAL REGULATOR"/>
    <property type="match status" value="1"/>
</dbReference>
<keyword evidence="3" id="KW-0238">DNA-binding</keyword>
<dbReference type="EMBL" id="RCHD01000002">
    <property type="protein sequence ID" value="RLL38832.1"/>
    <property type="molecule type" value="Genomic_DNA"/>
</dbReference>
<dbReference type="SUPFAM" id="SSF46785">
    <property type="entry name" value="Winged helix' DNA-binding domain"/>
    <property type="match status" value="1"/>
</dbReference>
<dbReference type="InterPro" id="IPR036390">
    <property type="entry name" value="WH_DNA-bd_sf"/>
</dbReference>
<dbReference type="InterPro" id="IPR005119">
    <property type="entry name" value="LysR_subst-bd"/>
</dbReference>
<comment type="caution">
    <text evidence="6">The sequence shown here is derived from an EMBL/GenBank/DDBJ whole genome shotgun (WGS) entry which is preliminary data.</text>
</comment>
<dbReference type="Pfam" id="PF00126">
    <property type="entry name" value="HTH_1"/>
    <property type="match status" value="1"/>
</dbReference>
<dbReference type="FunFam" id="1.10.10.10:FF:000001">
    <property type="entry name" value="LysR family transcriptional regulator"/>
    <property type="match status" value="1"/>
</dbReference>